<name>A0A9P4YGF3_9EURO</name>
<comment type="caution">
    <text evidence="2">The sequence shown here is derived from an EMBL/GenBank/DDBJ whole genome shotgun (WGS) entry which is preliminary data.</text>
</comment>
<evidence type="ECO:0000313" key="3">
    <source>
        <dbReference type="Proteomes" id="UP000749309"/>
    </source>
</evidence>
<evidence type="ECO:0000256" key="1">
    <source>
        <dbReference type="SAM" id="MobiDB-lite"/>
    </source>
</evidence>
<evidence type="ECO:0000313" key="2">
    <source>
        <dbReference type="EMBL" id="KAF3893998.1"/>
    </source>
</evidence>
<sequence>MEPQMPIGGVTDLRDREGTHEKTCHFQDKTDILEATDLSTSTENPGESADPISGSLGEVHVDYTLLTLVDDHEVEELRRSLEASRIDRTASNIYHISSTKNDISMPPLSQILANIGVGVEREEYNPSASEEDLSTLPPIRKWVRRGLQKDV</sequence>
<gene>
    <name evidence="2" type="ORF">GY632_3957</name>
</gene>
<proteinExistence type="predicted"/>
<dbReference type="AlphaFoldDB" id="A0A9P4YGF3"/>
<accession>A0A9P4YGF3</accession>
<protein>
    <submittedName>
        <fullName evidence="2">Uncharacterized protein</fullName>
    </submittedName>
</protein>
<feature type="region of interest" description="Disordered" evidence="1">
    <location>
        <begin position="1"/>
        <end position="32"/>
    </location>
</feature>
<dbReference type="EMBL" id="JAAQVJ010000125">
    <property type="protein sequence ID" value="KAF3893998.1"/>
    <property type="molecule type" value="Genomic_DNA"/>
</dbReference>
<organism evidence="2 3">
    <name type="scientific">Trichophyton interdigitale</name>
    <dbReference type="NCBI Taxonomy" id="101480"/>
    <lineage>
        <taxon>Eukaryota</taxon>
        <taxon>Fungi</taxon>
        <taxon>Dikarya</taxon>
        <taxon>Ascomycota</taxon>
        <taxon>Pezizomycotina</taxon>
        <taxon>Eurotiomycetes</taxon>
        <taxon>Eurotiomycetidae</taxon>
        <taxon>Onygenales</taxon>
        <taxon>Arthrodermataceae</taxon>
        <taxon>Trichophyton</taxon>
    </lineage>
</organism>
<dbReference type="Proteomes" id="UP000749309">
    <property type="component" value="Unassembled WGS sequence"/>
</dbReference>
<reference evidence="2" key="1">
    <citation type="submission" date="2020-03" db="EMBL/GenBank/DDBJ databases">
        <title>Whole Genome Sequence of Trichophyton interdigitale from India.</title>
        <authorList>
            <person name="Kumar P."/>
        </authorList>
    </citation>
    <scope>NUCLEOTIDE SEQUENCE</scope>
    <source>
        <strain evidence="2">UCMS-IGIB-CI14</strain>
    </source>
</reference>
<feature type="compositionally biased region" description="Basic and acidic residues" evidence="1">
    <location>
        <begin position="12"/>
        <end position="32"/>
    </location>
</feature>